<keyword evidence="1" id="KW-0378">Hydrolase</keyword>
<gene>
    <name evidence="1" type="ORF">COU10_00645</name>
</gene>
<protein>
    <submittedName>
        <fullName evidence="1">HNH endonuclease</fullName>
    </submittedName>
</protein>
<accession>A0A2H0UP15</accession>
<sequence length="149" mass="16995">MKRKKIRSNCILCGREVARPTYKYCSNTCQQQYQQNLYIACWKKGEISGLQALGTVSNYIKNYLRTKFGNCCCLCGWAEVNPKSKLVPLVADHIDGNWRNNIDSNLRLICPNCDSLSPTYAALNRGNGRVDRVISKRAKEGRKLMKKNK</sequence>
<comment type="caution">
    <text evidence="1">The sequence shown here is derived from an EMBL/GenBank/DDBJ whole genome shotgun (WGS) entry which is preliminary data.</text>
</comment>
<organism evidence="1 2">
    <name type="scientific">Candidatus Harrisonbacteria bacterium CG10_big_fil_rev_8_21_14_0_10_45_28</name>
    <dbReference type="NCBI Taxonomy" id="1974586"/>
    <lineage>
        <taxon>Bacteria</taxon>
        <taxon>Candidatus Harrisoniibacteriota</taxon>
    </lineage>
</organism>
<evidence type="ECO:0000313" key="1">
    <source>
        <dbReference type="EMBL" id="PIR88169.1"/>
    </source>
</evidence>
<name>A0A2H0UP15_9BACT</name>
<keyword evidence="1" id="KW-0540">Nuclease</keyword>
<reference evidence="2" key="1">
    <citation type="submission" date="2017-09" db="EMBL/GenBank/DDBJ databases">
        <title>Depth-based differentiation of microbial function through sediment-hosted aquifers and enrichment of novel symbionts in the deep terrestrial subsurface.</title>
        <authorList>
            <person name="Probst A.J."/>
            <person name="Ladd B."/>
            <person name="Jarett J.K."/>
            <person name="Geller-Mcgrath D.E."/>
            <person name="Sieber C.M.K."/>
            <person name="Emerson J.B."/>
            <person name="Anantharaman K."/>
            <person name="Thomas B.C."/>
            <person name="Malmstrom R."/>
            <person name="Stieglmeier M."/>
            <person name="Klingl A."/>
            <person name="Woyke T."/>
            <person name="Ryan C.M."/>
            <person name="Banfield J.F."/>
        </authorList>
    </citation>
    <scope>NUCLEOTIDE SEQUENCE [LARGE SCALE GENOMIC DNA]</scope>
</reference>
<dbReference type="AlphaFoldDB" id="A0A2H0UP15"/>
<keyword evidence="1" id="KW-0255">Endonuclease</keyword>
<proteinExistence type="predicted"/>
<evidence type="ECO:0000313" key="2">
    <source>
        <dbReference type="Proteomes" id="UP000230903"/>
    </source>
</evidence>
<dbReference type="Proteomes" id="UP000230903">
    <property type="component" value="Unassembled WGS sequence"/>
</dbReference>
<dbReference type="GO" id="GO:0004519">
    <property type="term" value="F:endonuclease activity"/>
    <property type="evidence" value="ECO:0007669"/>
    <property type="project" value="UniProtKB-KW"/>
</dbReference>
<dbReference type="EMBL" id="PFBC01000011">
    <property type="protein sequence ID" value="PIR88169.1"/>
    <property type="molecule type" value="Genomic_DNA"/>
</dbReference>